<gene>
    <name evidence="2" type="ORF">FOZG_09242</name>
</gene>
<dbReference type="EMBL" id="JH717900">
    <property type="protein sequence ID" value="EWZ40580.1"/>
    <property type="molecule type" value="Genomic_DNA"/>
</dbReference>
<sequence length="154" mass="16838">MPSSHNNSSFSRLNSKPKSSTDSYKMQLINLYALTVFATSALAADCFGNGNKDVGKFITAYWDARERMCSNSGCTYQEACTTSGSYTVKGLGVDTILNVEIKRKNTGGKKGFKDCWDATEDIINQCPKGGSKQLSGSWEANGQLYQVNGYFSFN</sequence>
<evidence type="ECO:0000256" key="1">
    <source>
        <dbReference type="SAM" id="MobiDB-lite"/>
    </source>
</evidence>
<reference evidence="2" key="2">
    <citation type="submission" date="2012-06" db="EMBL/GenBank/DDBJ databases">
        <title>Annotation of the Genome Sequence of Fusarium oxysporum Fo47.</title>
        <authorList>
            <consortium name="The Broad Institute Genomics Platform"/>
            <person name="Ma L.-J."/>
            <person name="Corby-Kistler H."/>
            <person name="Broz K."/>
            <person name="Gale L.R."/>
            <person name="Jonkers W."/>
            <person name="O'Donnell K."/>
            <person name="Ploetz R."/>
            <person name="Steinberg C."/>
            <person name="Schwartz D.C."/>
            <person name="VanEtten H."/>
            <person name="Zhou S."/>
            <person name="Young S.K."/>
            <person name="Zeng Q."/>
            <person name="Gargeya S."/>
            <person name="Fitzgerald M."/>
            <person name="Abouelleil A."/>
            <person name="Alvarado L."/>
            <person name="Chapman S.B."/>
            <person name="Gainer-Dewar J."/>
            <person name="Goldberg J."/>
            <person name="Griggs A."/>
            <person name="Gujja S."/>
            <person name="Hansen M."/>
            <person name="Howarth C."/>
            <person name="Imamovic A."/>
            <person name="Ireland A."/>
            <person name="Larimer J."/>
            <person name="McCowan C."/>
            <person name="Murphy C."/>
            <person name="Pearson M."/>
            <person name="Poon T.W."/>
            <person name="Priest M."/>
            <person name="Roberts A."/>
            <person name="Saif S."/>
            <person name="Shea T."/>
            <person name="Sykes S."/>
            <person name="Wortman J."/>
            <person name="Nusbaum C."/>
            <person name="Birren B."/>
        </authorList>
    </citation>
    <scope>NUCLEOTIDE SEQUENCE</scope>
    <source>
        <strain evidence="2">Fo47</strain>
    </source>
</reference>
<protein>
    <submittedName>
        <fullName evidence="2">Uncharacterized protein</fullName>
    </submittedName>
</protein>
<dbReference type="Proteomes" id="UP000030766">
    <property type="component" value="Unassembled WGS sequence"/>
</dbReference>
<name>W9KF56_FUSOX</name>
<dbReference type="HOGENOM" id="CLU_146162_0_0_1"/>
<evidence type="ECO:0000313" key="2">
    <source>
        <dbReference type="EMBL" id="EWZ40580.1"/>
    </source>
</evidence>
<dbReference type="AlphaFoldDB" id="W9KF56"/>
<dbReference type="VEuPathDB" id="FungiDB:FOZG_09242"/>
<accession>W9KF56</accession>
<reference evidence="2" key="1">
    <citation type="submission" date="2011-06" db="EMBL/GenBank/DDBJ databases">
        <title>The Genome Sequence of Fusarium oxysporum Fo47.</title>
        <authorList>
            <consortium name="The Broad Institute Genome Sequencing Platform"/>
            <person name="Ma L.-J."/>
            <person name="Gale L.R."/>
            <person name="Schwartz D.C."/>
            <person name="Zhou S."/>
            <person name="Corby-Kistler H."/>
            <person name="Young S.K."/>
            <person name="Zeng Q."/>
            <person name="Gargeya S."/>
            <person name="Fitzgerald M."/>
            <person name="Haas B."/>
            <person name="Abouelleil A."/>
            <person name="Alvarado L."/>
            <person name="Arachchi H.M."/>
            <person name="Berlin A."/>
            <person name="Brown A."/>
            <person name="Chapman S.B."/>
            <person name="Chen Z."/>
            <person name="Dunbar C."/>
            <person name="Freedman E."/>
            <person name="Gearin G."/>
            <person name="Gellesch M."/>
            <person name="Goldberg J."/>
            <person name="Griggs A."/>
            <person name="Gujja S."/>
            <person name="Heiman D."/>
            <person name="Howarth C."/>
            <person name="Larson L."/>
            <person name="Lui A."/>
            <person name="MacDonald P.J.P."/>
            <person name="Mehta T."/>
            <person name="Montmayeur A."/>
            <person name="Murphy C."/>
            <person name="Neiman D."/>
            <person name="Pearson M."/>
            <person name="Priest M."/>
            <person name="Roberts A."/>
            <person name="Saif S."/>
            <person name="Shea T."/>
            <person name="Shenoy N."/>
            <person name="Sisk P."/>
            <person name="Stolte C."/>
            <person name="Sykes S."/>
            <person name="Wortman J."/>
            <person name="Nusbaum C."/>
            <person name="Birren B."/>
        </authorList>
    </citation>
    <scope>NUCLEOTIDE SEQUENCE [LARGE SCALE GENOMIC DNA]</scope>
    <source>
        <strain evidence="2">Fo47</strain>
    </source>
</reference>
<feature type="region of interest" description="Disordered" evidence="1">
    <location>
        <begin position="1"/>
        <end position="20"/>
    </location>
</feature>
<proteinExistence type="predicted"/>
<organism evidence="2">
    <name type="scientific">Fusarium oxysporum Fo47</name>
    <dbReference type="NCBI Taxonomy" id="660027"/>
    <lineage>
        <taxon>Eukaryota</taxon>
        <taxon>Fungi</taxon>
        <taxon>Dikarya</taxon>
        <taxon>Ascomycota</taxon>
        <taxon>Pezizomycotina</taxon>
        <taxon>Sordariomycetes</taxon>
        <taxon>Hypocreomycetidae</taxon>
        <taxon>Hypocreales</taxon>
        <taxon>Nectriaceae</taxon>
        <taxon>Fusarium</taxon>
        <taxon>Fusarium oxysporum species complex</taxon>
    </lineage>
</organism>